<comment type="caution">
    <text evidence="2">The sequence shown here is derived from an EMBL/GenBank/DDBJ whole genome shotgun (WGS) entry which is preliminary data.</text>
</comment>
<dbReference type="RefSeq" id="XP_045965330.1">
    <property type="nucleotide sequence ID" value="XM_046109431.1"/>
</dbReference>
<dbReference type="Proteomes" id="UP000758603">
    <property type="component" value="Unassembled WGS sequence"/>
</dbReference>
<name>A0A9P8V0F3_9PEZI</name>
<dbReference type="PANTHER" id="PTHR38166:SF1">
    <property type="entry name" value="C2H2-TYPE DOMAIN-CONTAINING PROTEIN"/>
    <property type="match status" value="1"/>
</dbReference>
<proteinExistence type="predicted"/>
<protein>
    <recommendedName>
        <fullName evidence="4">C2H2-type domain-containing protein</fullName>
    </recommendedName>
</protein>
<organism evidence="2 3">
    <name type="scientific">Truncatella angustata</name>
    <dbReference type="NCBI Taxonomy" id="152316"/>
    <lineage>
        <taxon>Eukaryota</taxon>
        <taxon>Fungi</taxon>
        <taxon>Dikarya</taxon>
        <taxon>Ascomycota</taxon>
        <taxon>Pezizomycotina</taxon>
        <taxon>Sordariomycetes</taxon>
        <taxon>Xylariomycetidae</taxon>
        <taxon>Amphisphaeriales</taxon>
        <taxon>Sporocadaceae</taxon>
        <taxon>Truncatella</taxon>
    </lineage>
</organism>
<dbReference type="GeneID" id="70138322"/>
<gene>
    <name evidence="2" type="ORF">BKA67DRAFT_78247</name>
</gene>
<dbReference type="OrthoDB" id="4161727at2759"/>
<feature type="compositionally biased region" description="Polar residues" evidence="1">
    <location>
        <begin position="64"/>
        <end position="75"/>
    </location>
</feature>
<evidence type="ECO:0008006" key="4">
    <source>
        <dbReference type="Google" id="ProtNLM"/>
    </source>
</evidence>
<accession>A0A9P8V0F3</accession>
<reference evidence="2" key="1">
    <citation type="journal article" date="2021" name="Nat. Commun.">
        <title>Genetic determinants of endophytism in the Arabidopsis root mycobiome.</title>
        <authorList>
            <person name="Mesny F."/>
            <person name="Miyauchi S."/>
            <person name="Thiergart T."/>
            <person name="Pickel B."/>
            <person name="Atanasova L."/>
            <person name="Karlsson M."/>
            <person name="Huettel B."/>
            <person name="Barry K.W."/>
            <person name="Haridas S."/>
            <person name="Chen C."/>
            <person name="Bauer D."/>
            <person name="Andreopoulos W."/>
            <person name="Pangilinan J."/>
            <person name="LaButti K."/>
            <person name="Riley R."/>
            <person name="Lipzen A."/>
            <person name="Clum A."/>
            <person name="Drula E."/>
            <person name="Henrissat B."/>
            <person name="Kohler A."/>
            <person name="Grigoriev I.V."/>
            <person name="Martin F.M."/>
            <person name="Hacquard S."/>
        </authorList>
    </citation>
    <scope>NUCLEOTIDE SEQUENCE</scope>
    <source>
        <strain evidence="2">MPI-SDFR-AT-0073</strain>
    </source>
</reference>
<evidence type="ECO:0000313" key="3">
    <source>
        <dbReference type="Proteomes" id="UP000758603"/>
    </source>
</evidence>
<evidence type="ECO:0000256" key="1">
    <source>
        <dbReference type="SAM" id="MobiDB-lite"/>
    </source>
</evidence>
<keyword evidence="3" id="KW-1185">Reference proteome</keyword>
<evidence type="ECO:0000313" key="2">
    <source>
        <dbReference type="EMBL" id="KAH6661199.1"/>
    </source>
</evidence>
<dbReference type="AlphaFoldDB" id="A0A9P8V0F3"/>
<feature type="region of interest" description="Disordered" evidence="1">
    <location>
        <begin position="64"/>
        <end position="116"/>
    </location>
</feature>
<dbReference type="EMBL" id="JAGPXC010000001">
    <property type="protein sequence ID" value="KAH6661199.1"/>
    <property type="molecule type" value="Genomic_DNA"/>
</dbReference>
<dbReference type="PANTHER" id="PTHR38166">
    <property type="entry name" value="C2H2-TYPE DOMAIN-CONTAINING PROTEIN-RELATED"/>
    <property type="match status" value="1"/>
</dbReference>
<sequence>MSSPVTSLTRYSQALRLSFRSIPWQYDFVIEIITSAVLQLLTEYTMPRSQRTFNLPTLTLASQDAASHHSTSQTVPMPPSSLGQMIEERTPEPENGDSYPAPGMDHGRSKKRKTATELGLEVTRERKLACPYYKKDPTKHSTINACCGPGWDSISRLKEYLYRRHAFSSKLRCQRCFDVFDDMKTLQNHARAAQP</sequence>